<accession>A0A238JBD9</accession>
<feature type="region of interest" description="Disordered" evidence="1">
    <location>
        <begin position="119"/>
        <end position="161"/>
    </location>
</feature>
<dbReference type="EMBL" id="FXXP01000001">
    <property type="protein sequence ID" value="SMX27272.1"/>
    <property type="molecule type" value="Genomic_DNA"/>
</dbReference>
<organism evidence="2 3">
    <name type="scientific">Pelagimonas phthalicica</name>
    <dbReference type="NCBI Taxonomy" id="1037362"/>
    <lineage>
        <taxon>Bacteria</taxon>
        <taxon>Pseudomonadati</taxon>
        <taxon>Pseudomonadota</taxon>
        <taxon>Alphaproteobacteria</taxon>
        <taxon>Rhodobacterales</taxon>
        <taxon>Roseobacteraceae</taxon>
        <taxon>Pelagimonas</taxon>
    </lineage>
</organism>
<name>A0A238JBD9_9RHOB</name>
<protein>
    <submittedName>
        <fullName evidence="2">MarR family protein</fullName>
    </submittedName>
</protein>
<feature type="compositionally biased region" description="Polar residues" evidence="1">
    <location>
        <begin position="119"/>
        <end position="128"/>
    </location>
</feature>
<gene>
    <name evidence="2" type="ORF">TRP8649_01375</name>
</gene>
<dbReference type="InterPro" id="IPR036390">
    <property type="entry name" value="WH_DNA-bd_sf"/>
</dbReference>
<dbReference type="GO" id="GO:0006355">
    <property type="term" value="P:regulation of DNA-templated transcription"/>
    <property type="evidence" value="ECO:0007669"/>
    <property type="project" value="UniProtKB-ARBA"/>
</dbReference>
<evidence type="ECO:0000313" key="2">
    <source>
        <dbReference type="EMBL" id="SMX27272.1"/>
    </source>
</evidence>
<dbReference type="InterPro" id="IPR036388">
    <property type="entry name" value="WH-like_DNA-bd_sf"/>
</dbReference>
<dbReference type="AlphaFoldDB" id="A0A238JBD9"/>
<keyword evidence="3" id="KW-1185">Reference proteome</keyword>
<reference evidence="3" key="1">
    <citation type="submission" date="2017-05" db="EMBL/GenBank/DDBJ databases">
        <authorList>
            <person name="Rodrigo-Torres L."/>
            <person name="Arahal R. D."/>
            <person name="Lucena T."/>
        </authorList>
    </citation>
    <scope>NUCLEOTIDE SEQUENCE [LARGE SCALE GENOMIC DNA]</scope>
    <source>
        <strain evidence="3">CECT 8649</strain>
    </source>
</reference>
<evidence type="ECO:0000256" key="1">
    <source>
        <dbReference type="SAM" id="MobiDB-lite"/>
    </source>
</evidence>
<sequence length="301" mass="33800">MSHRAVNWALEQRQLKPAPWRVLVMLADRHNKDTLRVDPEQALLAHDCNMSRSTVNQHLKDLEGGGLIIRVQRVNPKTQKQMPTFYVLAIDFDNPPEVEHAVSDFRTRIIEVQNGNKSLSHVQNSDTGAVSGKSAIPCPKNRQSRVRNSDTNPVKEPVKEPCVSRGHTQDFVFSDFFEKFTAAYPRAGKRDLTEAALREALGEGADPNQILAAAKAYAEEQKGNARQYIAYSENWVKAKRWEGHDVSGQKVDRDLILRQRAKAIKECQPWVVAHVSATSAREMIELGLITEAECKAAGVMR</sequence>
<dbReference type="Gene3D" id="1.10.10.10">
    <property type="entry name" value="Winged helix-like DNA-binding domain superfamily/Winged helix DNA-binding domain"/>
    <property type="match status" value="1"/>
</dbReference>
<dbReference type="InterPro" id="IPR011991">
    <property type="entry name" value="ArsR-like_HTH"/>
</dbReference>
<proteinExistence type="predicted"/>
<dbReference type="CDD" id="cd00090">
    <property type="entry name" value="HTH_ARSR"/>
    <property type="match status" value="1"/>
</dbReference>
<dbReference type="SUPFAM" id="SSF46785">
    <property type="entry name" value="Winged helix' DNA-binding domain"/>
    <property type="match status" value="1"/>
</dbReference>
<dbReference type="Proteomes" id="UP000225972">
    <property type="component" value="Unassembled WGS sequence"/>
</dbReference>
<evidence type="ECO:0000313" key="3">
    <source>
        <dbReference type="Proteomes" id="UP000225972"/>
    </source>
</evidence>